<name>A0A1D1VRP4_RAMVA</name>
<feature type="compositionally biased region" description="Basic and acidic residues" evidence="1">
    <location>
        <begin position="130"/>
        <end position="147"/>
    </location>
</feature>
<reference evidence="2 3" key="1">
    <citation type="journal article" date="2016" name="Nat. Commun.">
        <title>Extremotolerant tardigrade genome and improved radiotolerance of human cultured cells by tardigrade-unique protein.</title>
        <authorList>
            <person name="Hashimoto T."/>
            <person name="Horikawa D.D."/>
            <person name="Saito Y."/>
            <person name="Kuwahara H."/>
            <person name="Kozuka-Hata H."/>
            <person name="Shin-I T."/>
            <person name="Minakuchi Y."/>
            <person name="Ohishi K."/>
            <person name="Motoyama A."/>
            <person name="Aizu T."/>
            <person name="Enomoto A."/>
            <person name="Kondo K."/>
            <person name="Tanaka S."/>
            <person name="Hara Y."/>
            <person name="Koshikawa S."/>
            <person name="Sagara H."/>
            <person name="Miura T."/>
            <person name="Yokobori S."/>
            <person name="Miyagawa K."/>
            <person name="Suzuki Y."/>
            <person name="Kubo T."/>
            <person name="Oyama M."/>
            <person name="Kohara Y."/>
            <person name="Fujiyama A."/>
            <person name="Arakawa K."/>
            <person name="Katayama T."/>
            <person name="Toyoda A."/>
            <person name="Kunieda T."/>
        </authorList>
    </citation>
    <scope>NUCLEOTIDE SEQUENCE [LARGE SCALE GENOMIC DNA]</scope>
    <source>
        <strain evidence="2 3">YOKOZUNA-1</strain>
    </source>
</reference>
<comment type="caution">
    <text evidence="2">The sequence shown here is derived from an EMBL/GenBank/DDBJ whole genome shotgun (WGS) entry which is preliminary data.</text>
</comment>
<evidence type="ECO:0000313" key="3">
    <source>
        <dbReference type="Proteomes" id="UP000186922"/>
    </source>
</evidence>
<evidence type="ECO:0000313" key="2">
    <source>
        <dbReference type="EMBL" id="GAV02863.1"/>
    </source>
</evidence>
<accession>A0A1D1VRP4</accession>
<keyword evidence="3" id="KW-1185">Reference proteome</keyword>
<dbReference type="AlphaFoldDB" id="A0A1D1VRP4"/>
<dbReference type="EMBL" id="BDGG01000008">
    <property type="protein sequence ID" value="GAV02863.1"/>
    <property type="molecule type" value="Genomic_DNA"/>
</dbReference>
<sequence>MDSDTTALRLKLTREEETYDRLLAVDDINPFQYLPGKACTLACKLRVLAERNVQEFKEKHSQRPRESGDKKDPVNIVNQVIQFFAEKKANQPSAVPKADQRSPGAVNRDESLIRGISTGKKAIAPLCSVGDKDTSDGAEEHAQDVRPKLGKTLLRQVNNPATVVRA</sequence>
<gene>
    <name evidence="2" type="primary">RvY_13375-1</name>
    <name evidence="2" type="synonym">RvY_13375.1</name>
    <name evidence="2" type="ORF">RvY_13375</name>
</gene>
<proteinExistence type="predicted"/>
<feature type="compositionally biased region" description="Polar residues" evidence="1">
    <location>
        <begin position="155"/>
        <end position="166"/>
    </location>
</feature>
<protein>
    <submittedName>
        <fullName evidence="2">Uncharacterized protein</fullName>
    </submittedName>
</protein>
<feature type="region of interest" description="Disordered" evidence="1">
    <location>
        <begin position="130"/>
        <end position="166"/>
    </location>
</feature>
<organism evidence="2 3">
    <name type="scientific">Ramazzottius varieornatus</name>
    <name type="common">Water bear</name>
    <name type="synonym">Tardigrade</name>
    <dbReference type="NCBI Taxonomy" id="947166"/>
    <lineage>
        <taxon>Eukaryota</taxon>
        <taxon>Metazoa</taxon>
        <taxon>Ecdysozoa</taxon>
        <taxon>Tardigrada</taxon>
        <taxon>Eutardigrada</taxon>
        <taxon>Parachela</taxon>
        <taxon>Hypsibioidea</taxon>
        <taxon>Ramazzottiidae</taxon>
        <taxon>Ramazzottius</taxon>
    </lineage>
</organism>
<evidence type="ECO:0000256" key="1">
    <source>
        <dbReference type="SAM" id="MobiDB-lite"/>
    </source>
</evidence>
<feature type="region of interest" description="Disordered" evidence="1">
    <location>
        <begin position="88"/>
        <end position="109"/>
    </location>
</feature>
<dbReference type="Proteomes" id="UP000186922">
    <property type="component" value="Unassembled WGS sequence"/>
</dbReference>